<gene>
    <name evidence="4" type="ORF">CVV65_11030</name>
</gene>
<dbReference type="Proteomes" id="UP000231932">
    <property type="component" value="Chromosome"/>
</dbReference>
<reference evidence="5" key="1">
    <citation type="submission" date="2017-11" db="EMBL/GenBank/DDBJ databases">
        <title>Complete Genome Sequence of Kyrpidia sp. Strain EA-1, a thermophilic, hydrogen-oxidizing Bacterium, isolated from the Azores.</title>
        <authorList>
            <person name="Reiner J.E."/>
            <person name="Lapp C.J."/>
            <person name="Bunk B."/>
            <person name="Gescher J."/>
        </authorList>
    </citation>
    <scope>NUCLEOTIDE SEQUENCE [LARGE SCALE GENOMIC DNA]</scope>
    <source>
        <strain evidence="5">EA-1</strain>
    </source>
</reference>
<keyword evidence="5" id="KW-1185">Reference proteome</keyword>
<dbReference type="Pfam" id="PF26347">
    <property type="entry name" value="YtrI_sporulation"/>
    <property type="match status" value="1"/>
</dbReference>
<evidence type="ECO:0000313" key="5">
    <source>
        <dbReference type="Proteomes" id="UP000231932"/>
    </source>
</evidence>
<evidence type="ECO:0000313" key="4">
    <source>
        <dbReference type="EMBL" id="ATY85392.1"/>
    </source>
</evidence>
<sequence>MNPVRAVAVFLLGLITGAAGWMAITAREMDELHYTIEQYRLQVDRLTEELNGLRAKLNQQSREPEIRTIEVQVQTNDHFAEIAILRFAKDQTKTLIGKSLSTLNDHPDLIIGLLEGRTILVDGRVWAIHVQSVVLGETVHLYLTGEPAPPQPSPSPAFPAGSGPANKKGAASTTPPPLAEYQSIFNTAPVLAEVTSFA</sequence>
<organism evidence="4 5">
    <name type="scientific">Kyrpidia spormannii</name>
    <dbReference type="NCBI Taxonomy" id="2055160"/>
    <lineage>
        <taxon>Bacteria</taxon>
        <taxon>Bacillati</taxon>
        <taxon>Bacillota</taxon>
        <taxon>Bacilli</taxon>
        <taxon>Bacillales</taxon>
        <taxon>Alicyclobacillaceae</taxon>
        <taxon>Kyrpidia</taxon>
    </lineage>
</organism>
<dbReference type="RefSeq" id="WP_100668172.1">
    <property type="nucleotide sequence ID" value="NZ_CP024955.1"/>
</dbReference>
<protein>
    <recommendedName>
        <fullName evidence="3">Sporulation membrane protein YtrI C-terminal domain-containing protein</fullName>
    </recommendedName>
</protein>
<dbReference type="InterPro" id="IPR058620">
    <property type="entry name" value="YtrI_C"/>
</dbReference>
<feature type="compositionally biased region" description="Pro residues" evidence="2">
    <location>
        <begin position="147"/>
        <end position="157"/>
    </location>
</feature>
<dbReference type="OrthoDB" id="2691164at2"/>
<proteinExistence type="predicted"/>
<feature type="domain" description="Sporulation membrane protein YtrI C-terminal" evidence="3">
    <location>
        <begin position="72"/>
        <end position="144"/>
    </location>
</feature>
<feature type="coiled-coil region" evidence="1">
    <location>
        <begin position="29"/>
        <end position="63"/>
    </location>
</feature>
<evidence type="ECO:0000256" key="1">
    <source>
        <dbReference type="SAM" id="Coils"/>
    </source>
</evidence>
<keyword evidence="1" id="KW-0175">Coiled coil</keyword>
<name>A0A2K8NAC5_9BACL</name>
<feature type="region of interest" description="Disordered" evidence="2">
    <location>
        <begin position="146"/>
        <end position="178"/>
    </location>
</feature>
<dbReference type="KEGG" id="kyr:CVV65_11030"/>
<evidence type="ECO:0000259" key="3">
    <source>
        <dbReference type="Pfam" id="PF26347"/>
    </source>
</evidence>
<evidence type="ECO:0000256" key="2">
    <source>
        <dbReference type="SAM" id="MobiDB-lite"/>
    </source>
</evidence>
<dbReference type="EMBL" id="CP024955">
    <property type="protein sequence ID" value="ATY85392.1"/>
    <property type="molecule type" value="Genomic_DNA"/>
</dbReference>
<dbReference type="AlphaFoldDB" id="A0A2K8NAC5"/>
<accession>A0A2K8NAC5</accession>